<dbReference type="PANTHER" id="PTHR44472">
    <property type="entry name" value="DDB1- AND CUL4-ASSOCIATED FACTOR 4-RELATED"/>
    <property type="match status" value="1"/>
</dbReference>
<evidence type="ECO:0000313" key="3">
    <source>
        <dbReference type="EMBL" id="KAG5516140.1"/>
    </source>
</evidence>
<evidence type="ECO:0000313" key="4">
    <source>
        <dbReference type="Proteomes" id="UP000823749"/>
    </source>
</evidence>
<comment type="caution">
    <text evidence="3">The sequence shown here is derived from an EMBL/GenBank/DDBJ whole genome shotgun (WGS) entry which is preliminary data.</text>
</comment>
<keyword evidence="1" id="KW-0853">WD repeat</keyword>
<evidence type="ECO:0000256" key="2">
    <source>
        <dbReference type="ARBA" id="ARBA00022737"/>
    </source>
</evidence>
<reference evidence="3 4" key="1">
    <citation type="submission" date="2020-08" db="EMBL/GenBank/DDBJ databases">
        <title>Plant Genome Project.</title>
        <authorList>
            <person name="Zhang R.-G."/>
        </authorList>
    </citation>
    <scope>NUCLEOTIDE SEQUENCE [LARGE SCALE GENOMIC DNA]</scope>
    <source>
        <strain evidence="3">WSP0</strain>
        <tissue evidence="3">Leaf</tissue>
    </source>
</reference>
<dbReference type="InterPro" id="IPR052254">
    <property type="entry name" value="CUL4-DDB1_E3_ligase_receptor"/>
</dbReference>
<evidence type="ECO:0000256" key="1">
    <source>
        <dbReference type="ARBA" id="ARBA00022574"/>
    </source>
</evidence>
<keyword evidence="4" id="KW-1185">Reference proteome</keyword>
<sequence length="448" mass="49652">MELIHVNIDRPNGITGTDILFAASANGSLSFYVVGKVRQQFDYGIGCMPDRVWPLSIEEGERFVELPGHLWRPSGASVNMSSKISCMKMHGKHSDSDGLPRQHLMITSLGSEASGGSVYTLNLSEPLDYDLSSLMLRRRIYKAASFNCTVWTADCNSDGSQAVVGKFFTATFGKIVLCGLRNGAIVTVDTREKSEGLSARLARHQIPYASQGTCKPSSTTPRNLTKRCFELRGNISQSHITSMPSSISCLASLQLYDQCFLASSMDGSDLTWSHGFENERLTDGSHACSLFFEEGLTGNLVVKLVIIEDAVIVFLFAEAGSDVLLIDGHSFICRSGFMIIVSCRGGLSNFTREMSTPILAYSLELTHLRDFSCLLCVGREVLQLLASIYSSLFPLQPYYLQLFNRTSKNARSKRKRQRLCVRPGTWFGSLAWIRRRAISCALVMNFEW</sequence>
<protein>
    <submittedName>
        <fullName evidence="3">Uncharacterized protein</fullName>
    </submittedName>
</protein>
<dbReference type="Proteomes" id="UP000823749">
    <property type="component" value="Chromosome 13"/>
</dbReference>
<dbReference type="AlphaFoldDB" id="A0AAV6HTM7"/>
<dbReference type="EMBL" id="JACTNZ010000013">
    <property type="protein sequence ID" value="KAG5516140.1"/>
    <property type="molecule type" value="Genomic_DNA"/>
</dbReference>
<proteinExistence type="predicted"/>
<organism evidence="3 4">
    <name type="scientific">Rhododendron griersonianum</name>
    <dbReference type="NCBI Taxonomy" id="479676"/>
    <lineage>
        <taxon>Eukaryota</taxon>
        <taxon>Viridiplantae</taxon>
        <taxon>Streptophyta</taxon>
        <taxon>Embryophyta</taxon>
        <taxon>Tracheophyta</taxon>
        <taxon>Spermatophyta</taxon>
        <taxon>Magnoliopsida</taxon>
        <taxon>eudicotyledons</taxon>
        <taxon>Gunneridae</taxon>
        <taxon>Pentapetalae</taxon>
        <taxon>asterids</taxon>
        <taxon>Ericales</taxon>
        <taxon>Ericaceae</taxon>
        <taxon>Ericoideae</taxon>
        <taxon>Rhodoreae</taxon>
        <taxon>Rhododendron</taxon>
    </lineage>
</organism>
<dbReference type="PANTHER" id="PTHR44472:SF1">
    <property type="entry name" value="DDB1 AND CUL4 ASSOCIATED FACTOR 4"/>
    <property type="match status" value="1"/>
</dbReference>
<gene>
    <name evidence="3" type="ORF">RHGRI_036999</name>
</gene>
<accession>A0AAV6HTM7</accession>
<keyword evidence="2" id="KW-0677">Repeat</keyword>
<name>A0AAV6HTM7_9ERIC</name>